<keyword evidence="3" id="KW-0285">Flavoprotein</keyword>
<dbReference type="RefSeq" id="WP_275710634.1">
    <property type="nucleotide sequence ID" value="NZ_JAKLTN010000002.1"/>
</dbReference>
<dbReference type="PANTHER" id="PTHR11985">
    <property type="entry name" value="GLYCEROL-3-PHOSPHATE DEHYDROGENASE"/>
    <property type="match status" value="1"/>
</dbReference>
<reference evidence="9" key="1">
    <citation type="submission" date="2022-01" db="EMBL/GenBank/DDBJ databases">
        <authorList>
            <person name="Jo J.-H."/>
            <person name="Im W.-T."/>
        </authorList>
    </citation>
    <scope>NUCLEOTIDE SEQUENCE</scope>
    <source>
        <strain evidence="9">XY25</strain>
    </source>
</reference>
<evidence type="ECO:0000256" key="2">
    <source>
        <dbReference type="ARBA" id="ARBA00007330"/>
    </source>
</evidence>
<feature type="domain" description="Alpha-glycerophosphate oxidase C-terminal" evidence="8">
    <location>
        <begin position="422"/>
        <end position="499"/>
    </location>
</feature>
<evidence type="ECO:0000313" key="10">
    <source>
        <dbReference type="Proteomes" id="UP001165384"/>
    </source>
</evidence>
<dbReference type="Pfam" id="PF16901">
    <property type="entry name" value="DAO_C"/>
    <property type="match status" value="1"/>
</dbReference>
<dbReference type="InterPro" id="IPR006076">
    <property type="entry name" value="FAD-dep_OxRdtase"/>
</dbReference>
<evidence type="ECO:0000256" key="4">
    <source>
        <dbReference type="ARBA" id="ARBA00022798"/>
    </source>
</evidence>
<dbReference type="SUPFAM" id="SSF54373">
    <property type="entry name" value="FAD-linked reductases, C-terminal domain"/>
    <property type="match status" value="1"/>
</dbReference>
<evidence type="ECO:0000313" key="9">
    <source>
        <dbReference type="EMBL" id="MCG2577490.1"/>
    </source>
</evidence>
<evidence type="ECO:0000259" key="7">
    <source>
        <dbReference type="Pfam" id="PF01266"/>
    </source>
</evidence>
<dbReference type="Gene3D" id="3.30.9.10">
    <property type="entry name" value="D-Amino Acid Oxidase, subunit A, domain 2"/>
    <property type="match status" value="1"/>
</dbReference>
<dbReference type="SUPFAM" id="SSF51905">
    <property type="entry name" value="FAD/NAD(P)-binding domain"/>
    <property type="match status" value="1"/>
</dbReference>
<evidence type="ECO:0000259" key="8">
    <source>
        <dbReference type="Pfam" id="PF16901"/>
    </source>
</evidence>
<proteinExistence type="inferred from homology"/>
<feature type="domain" description="FAD dependent oxidoreductase" evidence="7">
    <location>
        <begin position="19"/>
        <end position="380"/>
    </location>
</feature>
<keyword evidence="4" id="KW-0319">Glycerol metabolism</keyword>
<evidence type="ECO:0000256" key="6">
    <source>
        <dbReference type="ARBA" id="ARBA00023002"/>
    </source>
</evidence>
<dbReference type="PANTHER" id="PTHR11985:SF35">
    <property type="entry name" value="ANAEROBIC GLYCEROL-3-PHOSPHATE DEHYDROGENASE SUBUNIT A"/>
    <property type="match status" value="1"/>
</dbReference>
<dbReference type="Gene3D" id="3.50.50.60">
    <property type="entry name" value="FAD/NAD(P)-binding domain"/>
    <property type="match status" value="1"/>
</dbReference>
<keyword evidence="6" id="KW-0560">Oxidoreductase</keyword>
<comment type="caution">
    <text evidence="9">The sequence shown here is derived from an EMBL/GenBank/DDBJ whole genome shotgun (WGS) entry which is preliminary data.</text>
</comment>
<evidence type="ECO:0000256" key="3">
    <source>
        <dbReference type="ARBA" id="ARBA00022630"/>
    </source>
</evidence>
<keyword evidence="5" id="KW-0274">FAD</keyword>
<keyword evidence="10" id="KW-1185">Reference proteome</keyword>
<dbReference type="PRINTS" id="PR01001">
    <property type="entry name" value="FADG3PDH"/>
</dbReference>
<dbReference type="Proteomes" id="UP001165384">
    <property type="component" value="Unassembled WGS sequence"/>
</dbReference>
<dbReference type="InterPro" id="IPR036188">
    <property type="entry name" value="FAD/NAD-bd_sf"/>
</dbReference>
<name>A0ABS9K356_9RHOO</name>
<sequence length="522" mass="56400">MPSPSADRLAALCDGKPWDVLVIGGGASGLGAAVDAAARGYRTLLVEARDFASGTSSCSTKLIHGGVRYLRQGDFALVSHALHERSYLLANASHLVHPLAFVIPAWGHGERLLYGTGLKLYDLLAGRHGLAASASLNRQEVIAALPGLRSAGLRGGIRYWDGQFDDARLAVTLMRTAKDLGATCLNYLAVTRLLKRDGRIAGAVLRDAESGDEFEVQARVVINATGVHADHVRQLDEPSVAPLLTPSQGIHLVVDAGFLPGQQALMIPETEDGRVMFAIPWQGKVLLGTTDTPRPDLRQLDDPQPLGEEVDFLLRTVAGVLTQQPSRADIRSAFAGLRPLIHPQHASDRQTTSALSREHAVMVSPNGLITVAGGKWTTYRRMGEQVIDRAAQVAGLPRAPSMTRTLKLHGCPSTPCDDPLGTDAPRLAELPGHDRQLHPAFPYSEARVRFAIRHEAARSIEDILARRTRALFLDAKAAESCIERVGEILAEELSLSPERVQAMGDQARHSARRFQLLLPDNP</sequence>
<dbReference type="InterPro" id="IPR000447">
    <property type="entry name" value="G3P_DH_FAD-dep"/>
</dbReference>
<comment type="cofactor">
    <cofactor evidence="1">
        <name>FAD</name>
        <dbReference type="ChEBI" id="CHEBI:57692"/>
    </cofactor>
</comment>
<dbReference type="EMBL" id="JAKLTN010000002">
    <property type="protein sequence ID" value="MCG2577490.1"/>
    <property type="molecule type" value="Genomic_DNA"/>
</dbReference>
<dbReference type="InterPro" id="IPR031656">
    <property type="entry name" value="DAO_C"/>
</dbReference>
<dbReference type="InterPro" id="IPR038299">
    <property type="entry name" value="DAO_C_sf"/>
</dbReference>
<gene>
    <name evidence="9" type="ORF">LZ012_10840</name>
</gene>
<evidence type="ECO:0000256" key="1">
    <source>
        <dbReference type="ARBA" id="ARBA00001974"/>
    </source>
</evidence>
<protein>
    <submittedName>
        <fullName evidence="9">Glycerol-3-phosphate dehydrogenase/oxidase</fullName>
    </submittedName>
</protein>
<dbReference type="Gene3D" id="1.10.8.870">
    <property type="entry name" value="Alpha-glycerophosphate oxidase, cap domain"/>
    <property type="match status" value="1"/>
</dbReference>
<comment type="similarity">
    <text evidence="2">Belongs to the FAD-dependent glycerol-3-phosphate dehydrogenase family.</text>
</comment>
<organism evidence="9 10">
    <name type="scientific">Dechloromonas hankyongensis</name>
    <dbReference type="NCBI Taxonomy" id="2908002"/>
    <lineage>
        <taxon>Bacteria</taxon>
        <taxon>Pseudomonadati</taxon>
        <taxon>Pseudomonadota</taxon>
        <taxon>Betaproteobacteria</taxon>
        <taxon>Rhodocyclales</taxon>
        <taxon>Azonexaceae</taxon>
        <taxon>Dechloromonas</taxon>
    </lineage>
</organism>
<accession>A0ABS9K356</accession>
<evidence type="ECO:0000256" key="5">
    <source>
        <dbReference type="ARBA" id="ARBA00022827"/>
    </source>
</evidence>
<dbReference type="Pfam" id="PF01266">
    <property type="entry name" value="DAO"/>
    <property type="match status" value="1"/>
</dbReference>